<dbReference type="SUPFAM" id="SSF116726">
    <property type="entry name" value="TrkA C-terminal domain-like"/>
    <property type="match status" value="2"/>
</dbReference>
<dbReference type="Gene3D" id="3.30.70.1450">
    <property type="entry name" value="Regulator of K+ conductance, C-terminal domain"/>
    <property type="match status" value="2"/>
</dbReference>
<dbReference type="InParanoid" id="A0A517SFE4"/>
<dbReference type="OrthoDB" id="9765532at2"/>
<keyword evidence="10" id="KW-1185">Reference proteome</keyword>
<name>A0A517SFE4_9PLAN</name>
<gene>
    <name evidence="9" type="primary">sdcS_1</name>
    <name evidence="9" type="ORF">Pan44_28930</name>
</gene>
<dbReference type="EMBL" id="CP036271">
    <property type="protein sequence ID" value="QDT54855.1"/>
    <property type="molecule type" value="Genomic_DNA"/>
</dbReference>
<feature type="transmembrane region" description="Helical" evidence="7">
    <location>
        <begin position="585"/>
        <end position="605"/>
    </location>
</feature>
<feature type="transmembrane region" description="Helical" evidence="7">
    <location>
        <begin position="508"/>
        <end position="534"/>
    </location>
</feature>
<dbReference type="Proteomes" id="UP000315700">
    <property type="component" value="Chromosome"/>
</dbReference>
<dbReference type="InterPro" id="IPR006037">
    <property type="entry name" value="RCK_C"/>
</dbReference>
<feature type="transmembrane region" description="Helical" evidence="7">
    <location>
        <begin position="546"/>
        <end position="565"/>
    </location>
</feature>
<feature type="transmembrane region" description="Helical" evidence="7">
    <location>
        <begin position="159"/>
        <end position="180"/>
    </location>
</feature>
<feature type="transmembrane region" description="Helical" evidence="7">
    <location>
        <begin position="30"/>
        <end position="51"/>
    </location>
</feature>
<keyword evidence="4" id="KW-0677">Repeat</keyword>
<proteinExistence type="predicted"/>
<dbReference type="KEGG" id="ccos:Pan44_28930"/>
<feature type="transmembrane region" description="Helical" evidence="7">
    <location>
        <begin position="192"/>
        <end position="212"/>
    </location>
</feature>
<dbReference type="Pfam" id="PF02080">
    <property type="entry name" value="TrkA_C"/>
    <property type="match status" value="2"/>
</dbReference>
<dbReference type="PANTHER" id="PTHR43652:SF2">
    <property type="entry name" value="BASIC AMINO ACID ANTIPORTER YFCC-RELATED"/>
    <property type="match status" value="1"/>
</dbReference>
<dbReference type="PANTHER" id="PTHR43652">
    <property type="entry name" value="BASIC AMINO ACID ANTIPORTER YFCC-RELATED"/>
    <property type="match status" value="1"/>
</dbReference>
<dbReference type="GO" id="GO:0008324">
    <property type="term" value="F:monoatomic cation transmembrane transporter activity"/>
    <property type="evidence" value="ECO:0007669"/>
    <property type="project" value="InterPro"/>
</dbReference>
<accession>A0A517SFE4</accession>
<evidence type="ECO:0000256" key="2">
    <source>
        <dbReference type="ARBA" id="ARBA00022448"/>
    </source>
</evidence>
<dbReference type="AlphaFoldDB" id="A0A517SFE4"/>
<evidence type="ECO:0000256" key="6">
    <source>
        <dbReference type="ARBA" id="ARBA00023136"/>
    </source>
</evidence>
<evidence type="ECO:0000256" key="5">
    <source>
        <dbReference type="ARBA" id="ARBA00022989"/>
    </source>
</evidence>
<evidence type="ECO:0000259" key="8">
    <source>
        <dbReference type="PROSITE" id="PS51202"/>
    </source>
</evidence>
<keyword evidence="2" id="KW-0813">Transport</keyword>
<dbReference type="Pfam" id="PF03600">
    <property type="entry name" value="CitMHS"/>
    <property type="match status" value="1"/>
</dbReference>
<feature type="transmembrane region" description="Helical" evidence="7">
    <location>
        <begin position="72"/>
        <end position="95"/>
    </location>
</feature>
<dbReference type="PROSITE" id="PS51202">
    <property type="entry name" value="RCK_C"/>
    <property type="match status" value="2"/>
</dbReference>
<reference evidence="9 10" key="1">
    <citation type="submission" date="2019-02" db="EMBL/GenBank/DDBJ databases">
        <title>Deep-cultivation of Planctomycetes and their phenomic and genomic characterization uncovers novel biology.</title>
        <authorList>
            <person name="Wiegand S."/>
            <person name="Jogler M."/>
            <person name="Boedeker C."/>
            <person name="Pinto D."/>
            <person name="Vollmers J."/>
            <person name="Rivas-Marin E."/>
            <person name="Kohn T."/>
            <person name="Peeters S.H."/>
            <person name="Heuer A."/>
            <person name="Rast P."/>
            <person name="Oberbeckmann S."/>
            <person name="Bunk B."/>
            <person name="Jeske O."/>
            <person name="Meyerdierks A."/>
            <person name="Storesund J.E."/>
            <person name="Kallscheuer N."/>
            <person name="Luecker S."/>
            <person name="Lage O.M."/>
            <person name="Pohl T."/>
            <person name="Merkel B.J."/>
            <person name="Hornburger P."/>
            <person name="Mueller R.-W."/>
            <person name="Bruemmer F."/>
            <person name="Labrenz M."/>
            <person name="Spormann A.M."/>
            <person name="Op den Camp H."/>
            <person name="Overmann J."/>
            <person name="Amann R."/>
            <person name="Jetten M.S.M."/>
            <person name="Mascher T."/>
            <person name="Medema M.H."/>
            <person name="Devos D.P."/>
            <person name="Kaster A.-K."/>
            <person name="Ovreas L."/>
            <person name="Rohde M."/>
            <person name="Galperin M.Y."/>
            <person name="Jogler C."/>
        </authorList>
    </citation>
    <scope>NUCLEOTIDE SEQUENCE [LARGE SCALE GENOMIC DNA]</scope>
    <source>
        <strain evidence="9 10">Pan44</strain>
    </source>
</reference>
<dbReference type="InterPro" id="IPR051679">
    <property type="entry name" value="DASS-Related_Transporters"/>
</dbReference>
<evidence type="ECO:0000256" key="3">
    <source>
        <dbReference type="ARBA" id="ARBA00022692"/>
    </source>
</evidence>
<dbReference type="FunFam" id="3.30.70.1450:FF:000009">
    <property type="entry name" value="SLC13 family permease"/>
    <property type="match status" value="1"/>
</dbReference>
<feature type="transmembrane region" description="Helical" evidence="7">
    <location>
        <begin position="115"/>
        <end position="138"/>
    </location>
</feature>
<protein>
    <submittedName>
        <fullName evidence="9">Sodium-dependent dicarboxylate transporter SdcS</fullName>
    </submittedName>
</protein>
<sequence>MVWEAWFVIAVVAAMLIALAKEVAPPDLLVLLALLVIVAVGEVQSAQAPVPAPGVEAPPLRLPTATQAIAEFGNVGLITVGALFVVVAGLMQTGATTILTEPLLGRPKTLLSAQLRLLLPVSVASAFLNNTPIVAMFMPVVTDICKRANLSPSKLFLPMAYSATLGGVCTIIGTSTNIVVNDRLPAAMKFGLFDITWVGLPCAAAGVAYLMIFSRKLLPDRRPAISLSDDPRQYTVGMIVQEGGPLVGRTVEEAGLRHLPGLFLVEIERAGEVIPAVGPQAKLHQNDHLVFVGIVESVVDLRKTRGLLPATDQMFKLDAPTTQRRLIEAVVSGRCPLVGKTIREGRFRSTYNAAVLAVARDGQRIAGKIGDIVLETGDTLLLEAHTDFVAQQRNSNDFYLVSHVENSAPPRHDRARIALITLLAMVAIAAFGDGKYMLPAALGAAVIMVLAKCCTSAEARESIDLSVLITIAASLGIGRALETSGAADAIAQSLIGLAGESPWVQLGIVYFLTLVLTELITNNTAAVLMLPLTLSTVQQLGVSYKPFVIAVMMAASCGFATPFGYQTNLMVYGPGGYKFADYLRIGIPLDIIMMIVCIAIAPFVFPFH</sequence>
<dbReference type="FunCoup" id="A0A517SFE4">
    <property type="interactions" value="63"/>
</dbReference>
<keyword evidence="3 7" id="KW-0812">Transmembrane</keyword>
<dbReference type="InterPro" id="IPR004680">
    <property type="entry name" value="Cit_transptr-like_dom"/>
</dbReference>
<keyword evidence="5 7" id="KW-1133">Transmembrane helix</keyword>
<comment type="subcellular location">
    <subcellularLocation>
        <location evidence="1">Membrane</location>
        <topology evidence="1">Multi-pass membrane protein</topology>
    </subcellularLocation>
</comment>
<feature type="domain" description="RCK C-terminal" evidence="8">
    <location>
        <begin position="222"/>
        <end position="307"/>
    </location>
</feature>
<evidence type="ECO:0000256" key="7">
    <source>
        <dbReference type="SAM" id="Phobius"/>
    </source>
</evidence>
<dbReference type="InterPro" id="IPR036721">
    <property type="entry name" value="RCK_C_sf"/>
</dbReference>
<evidence type="ECO:0000313" key="9">
    <source>
        <dbReference type="EMBL" id="QDT54855.1"/>
    </source>
</evidence>
<dbReference type="GO" id="GO:0005886">
    <property type="term" value="C:plasma membrane"/>
    <property type="evidence" value="ECO:0007669"/>
    <property type="project" value="TreeGrafter"/>
</dbReference>
<feature type="domain" description="RCK C-terminal" evidence="8">
    <location>
        <begin position="312"/>
        <end position="398"/>
    </location>
</feature>
<evidence type="ECO:0000256" key="4">
    <source>
        <dbReference type="ARBA" id="ARBA00022737"/>
    </source>
</evidence>
<organism evidence="9 10">
    <name type="scientific">Caulifigura coniformis</name>
    <dbReference type="NCBI Taxonomy" id="2527983"/>
    <lineage>
        <taxon>Bacteria</taxon>
        <taxon>Pseudomonadati</taxon>
        <taxon>Planctomycetota</taxon>
        <taxon>Planctomycetia</taxon>
        <taxon>Planctomycetales</taxon>
        <taxon>Planctomycetaceae</taxon>
        <taxon>Caulifigura</taxon>
    </lineage>
</organism>
<dbReference type="RefSeq" id="WP_145030676.1">
    <property type="nucleotide sequence ID" value="NZ_CP036271.1"/>
</dbReference>
<evidence type="ECO:0000313" key="10">
    <source>
        <dbReference type="Proteomes" id="UP000315700"/>
    </source>
</evidence>
<evidence type="ECO:0000256" key="1">
    <source>
        <dbReference type="ARBA" id="ARBA00004141"/>
    </source>
</evidence>
<keyword evidence="6 7" id="KW-0472">Membrane</keyword>
<dbReference type="GO" id="GO:0006813">
    <property type="term" value="P:potassium ion transport"/>
    <property type="evidence" value="ECO:0007669"/>
    <property type="project" value="InterPro"/>
</dbReference>